<name>A0A8D8G5F7_CULPI</name>
<dbReference type="EMBL" id="HBUE01154908">
    <property type="protein sequence ID" value="CAG6507246.1"/>
    <property type="molecule type" value="Transcribed_RNA"/>
</dbReference>
<sequence>MAEHYRGTDFLATSLRVDLQLNIRPHLLRRARTLKRLTSIYFLEQLPKIVPGEFEFAGWRRSTEVFPQALRRRSEQGDHCFLNRSGTTTRWHQRFLTRFQIIRKIG</sequence>
<dbReference type="EMBL" id="HBUE01129009">
    <property type="protein sequence ID" value="CAG6495566.1"/>
    <property type="molecule type" value="Transcribed_RNA"/>
</dbReference>
<proteinExistence type="predicted"/>
<evidence type="ECO:0000313" key="1">
    <source>
        <dbReference type="EMBL" id="CAG6495566.1"/>
    </source>
</evidence>
<protein>
    <submittedName>
        <fullName evidence="1">(northern house mosquito) hypothetical protein</fullName>
    </submittedName>
</protein>
<dbReference type="EMBL" id="HBUE01259967">
    <property type="protein sequence ID" value="CAG6558581.1"/>
    <property type="molecule type" value="Transcribed_RNA"/>
</dbReference>
<accession>A0A8D8G5F7</accession>
<reference evidence="1" key="1">
    <citation type="submission" date="2021-05" db="EMBL/GenBank/DDBJ databases">
        <authorList>
            <person name="Alioto T."/>
            <person name="Alioto T."/>
            <person name="Gomez Garrido J."/>
        </authorList>
    </citation>
    <scope>NUCLEOTIDE SEQUENCE</scope>
</reference>
<organism evidence="1">
    <name type="scientific">Culex pipiens</name>
    <name type="common">House mosquito</name>
    <dbReference type="NCBI Taxonomy" id="7175"/>
    <lineage>
        <taxon>Eukaryota</taxon>
        <taxon>Metazoa</taxon>
        <taxon>Ecdysozoa</taxon>
        <taxon>Arthropoda</taxon>
        <taxon>Hexapoda</taxon>
        <taxon>Insecta</taxon>
        <taxon>Pterygota</taxon>
        <taxon>Neoptera</taxon>
        <taxon>Endopterygota</taxon>
        <taxon>Diptera</taxon>
        <taxon>Nematocera</taxon>
        <taxon>Culicoidea</taxon>
        <taxon>Culicidae</taxon>
        <taxon>Culicinae</taxon>
        <taxon>Culicini</taxon>
        <taxon>Culex</taxon>
        <taxon>Culex</taxon>
    </lineage>
</organism>
<dbReference type="AlphaFoldDB" id="A0A8D8G5F7"/>